<sequence>MGLKRLSTLLALCALPAWADFDADAYPPYEICALCHGLFGVSANAKFPNLGGQDATYLDIQVRAFLSGGRHNDGGQMAQIVTELKPEDIPVVVEWFSTQDPPTPTGDGDTAGSEFYAQRSCGACHDAEVGFMGVPHLTSQHAGYLSKQMKDFRDGRRDTHQGCVPHGSMMPTDDTEIEAIARYLAAQPRQ</sequence>
<dbReference type="eggNOG" id="COG2863">
    <property type="taxonomic scope" value="Bacteria"/>
</dbReference>
<proteinExistence type="predicted"/>
<dbReference type="STRING" id="1461693.ATO10_07917"/>
<dbReference type="InterPro" id="IPR050597">
    <property type="entry name" value="Cytochrome_c_Oxidase_Subunit"/>
</dbReference>
<evidence type="ECO:0000256" key="4">
    <source>
        <dbReference type="ARBA" id="ARBA00022982"/>
    </source>
</evidence>
<dbReference type="SUPFAM" id="SSF46626">
    <property type="entry name" value="Cytochrome c"/>
    <property type="match status" value="2"/>
</dbReference>
<evidence type="ECO:0000313" key="10">
    <source>
        <dbReference type="Proteomes" id="UP000024836"/>
    </source>
</evidence>
<dbReference type="AlphaFoldDB" id="A0A058ZM57"/>
<gene>
    <name evidence="9" type="ORF">ATO10_07917</name>
</gene>
<keyword evidence="3 6" id="KW-0479">Metal-binding</keyword>
<dbReference type="InterPro" id="IPR009056">
    <property type="entry name" value="Cyt_c-like_dom"/>
</dbReference>
<organism evidence="9 10">
    <name type="scientific">Actibacterium atlanticum</name>
    <dbReference type="NCBI Taxonomy" id="1461693"/>
    <lineage>
        <taxon>Bacteria</taxon>
        <taxon>Pseudomonadati</taxon>
        <taxon>Pseudomonadota</taxon>
        <taxon>Alphaproteobacteria</taxon>
        <taxon>Rhodobacterales</taxon>
        <taxon>Roseobacteraceae</taxon>
        <taxon>Actibacterium</taxon>
    </lineage>
</organism>
<dbReference type="PANTHER" id="PTHR33751">
    <property type="entry name" value="CBB3-TYPE CYTOCHROME C OXIDASE SUBUNIT FIXP"/>
    <property type="match status" value="1"/>
</dbReference>
<evidence type="ECO:0000256" key="6">
    <source>
        <dbReference type="PROSITE-ProRule" id="PRU00433"/>
    </source>
</evidence>
<keyword evidence="7" id="KW-0732">Signal</keyword>
<accession>A0A058ZM57</accession>
<dbReference type="RefSeq" id="WP_051598032.1">
    <property type="nucleotide sequence ID" value="NZ_AQQY01000004.1"/>
</dbReference>
<dbReference type="GO" id="GO:0009055">
    <property type="term" value="F:electron transfer activity"/>
    <property type="evidence" value="ECO:0007669"/>
    <property type="project" value="InterPro"/>
</dbReference>
<dbReference type="PANTHER" id="PTHR33751:SF9">
    <property type="entry name" value="CYTOCHROME C4"/>
    <property type="match status" value="1"/>
</dbReference>
<dbReference type="InterPro" id="IPR036909">
    <property type="entry name" value="Cyt_c-like_dom_sf"/>
</dbReference>
<evidence type="ECO:0000256" key="3">
    <source>
        <dbReference type="ARBA" id="ARBA00022723"/>
    </source>
</evidence>
<dbReference type="Proteomes" id="UP000024836">
    <property type="component" value="Unassembled WGS sequence"/>
</dbReference>
<keyword evidence="5 6" id="KW-0408">Iron</keyword>
<dbReference type="OrthoDB" id="9773456at2"/>
<dbReference type="EMBL" id="AQQY01000004">
    <property type="protein sequence ID" value="KCV82300.1"/>
    <property type="molecule type" value="Genomic_DNA"/>
</dbReference>
<keyword evidence="4" id="KW-0249">Electron transport</keyword>
<protein>
    <submittedName>
        <fullName evidence="9">Cytochrome c553</fullName>
    </submittedName>
</protein>
<evidence type="ECO:0000256" key="7">
    <source>
        <dbReference type="SAM" id="SignalP"/>
    </source>
</evidence>
<evidence type="ECO:0000313" key="9">
    <source>
        <dbReference type="EMBL" id="KCV82300.1"/>
    </source>
</evidence>
<evidence type="ECO:0000259" key="8">
    <source>
        <dbReference type="PROSITE" id="PS51007"/>
    </source>
</evidence>
<dbReference type="PROSITE" id="PS51007">
    <property type="entry name" value="CYTC"/>
    <property type="match status" value="2"/>
</dbReference>
<dbReference type="Pfam" id="PF00034">
    <property type="entry name" value="Cytochrom_C"/>
    <property type="match status" value="1"/>
</dbReference>
<feature type="domain" description="Cytochrome c" evidence="8">
    <location>
        <begin position="107"/>
        <end position="188"/>
    </location>
</feature>
<reference evidence="9 10" key="1">
    <citation type="submission" date="2013-04" db="EMBL/GenBank/DDBJ databases">
        <title>Shimia sp. 22II-S11-Z10 Genome Sequencing.</title>
        <authorList>
            <person name="Lai Q."/>
            <person name="Li G."/>
            <person name="Shao Z."/>
        </authorList>
    </citation>
    <scope>NUCLEOTIDE SEQUENCE [LARGE SCALE GENOMIC DNA]</scope>
    <source>
        <strain evidence="10">22II-S11-Z10</strain>
    </source>
</reference>
<keyword evidence="2 6" id="KW-0349">Heme</keyword>
<evidence type="ECO:0000256" key="2">
    <source>
        <dbReference type="ARBA" id="ARBA00022617"/>
    </source>
</evidence>
<evidence type="ECO:0000256" key="1">
    <source>
        <dbReference type="ARBA" id="ARBA00022448"/>
    </source>
</evidence>
<feature type="chain" id="PRO_5001571350" evidence="7">
    <location>
        <begin position="20"/>
        <end position="190"/>
    </location>
</feature>
<comment type="caution">
    <text evidence="9">The sequence shown here is derived from an EMBL/GenBank/DDBJ whole genome shotgun (WGS) entry which is preliminary data.</text>
</comment>
<keyword evidence="10" id="KW-1185">Reference proteome</keyword>
<feature type="signal peptide" evidence="7">
    <location>
        <begin position="1"/>
        <end position="19"/>
    </location>
</feature>
<keyword evidence="1" id="KW-0813">Transport</keyword>
<name>A0A058ZM57_9RHOB</name>
<dbReference type="GO" id="GO:0020037">
    <property type="term" value="F:heme binding"/>
    <property type="evidence" value="ECO:0007669"/>
    <property type="project" value="InterPro"/>
</dbReference>
<dbReference type="GO" id="GO:0046872">
    <property type="term" value="F:metal ion binding"/>
    <property type="evidence" value="ECO:0007669"/>
    <property type="project" value="UniProtKB-KW"/>
</dbReference>
<evidence type="ECO:0000256" key="5">
    <source>
        <dbReference type="ARBA" id="ARBA00023004"/>
    </source>
</evidence>
<feature type="domain" description="Cytochrome c" evidence="8">
    <location>
        <begin position="1"/>
        <end position="100"/>
    </location>
</feature>
<dbReference type="Gene3D" id="1.10.760.10">
    <property type="entry name" value="Cytochrome c-like domain"/>
    <property type="match status" value="2"/>
</dbReference>